<dbReference type="RefSeq" id="WP_161434650.1">
    <property type="nucleotide sequence ID" value="NZ_WXYO01000002.1"/>
</dbReference>
<dbReference type="AlphaFoldDB" id="A0A6L9EA21"/>
<organism evidence="2 3">
    <name type="scientific">Poritiphilus flavus</name>
    <dbReference type="NCBI Taxonomy" id="2697053"/>
    <lineage>
        <taxon>Bacteria</taxon>
        <taxon>Pseudomonadati</taxon>
        <taxon>Bacteroidota</taxon>
        <taxon>Flavobacteriia</taxon>
        <taxon>Flavobacteriales</taxon>
        <taxon>Flavobacteriaceae</taxon>
        <taxon>Poritiphilus</taxon>
    </lineage>
</organism>
<protein>
    <submittedName>
        <fullName evidence="2">Uncharacterized protein</fullName>
    </submittedName>
</protein>
<dbReference type="EMBL" id="WXYO01000002">
    <property type="protein sequence ID" value="NAS11637.1"/>
    <property type="molecule type" value="Genomic_DNA"/>
</dbReference>
<keyword evidence="3" id="KW-1185">Reference proteome</keyword>
<keyword evidence="1" id="KW-1133">Transmembrane helix</keyword>
<keyword evidence="1" id="KW-0812">Transmembrane</keyword>
<accession>A0A6L9EA21</accession>
<keyword evidence="1" id="KW-0472">Membrane</keyword>
<feature type="transmembrane region" description="Helical" evidence="1">
    <location>
        <begin position="41"/>
        <end position="61"/>
    </location>
</feature>
<comment type="caution">
    <text evidence="2">The sequence shown here is derived from an EMBL/GenBank/DDBJ whole genome shotgun (WGS) entry which is preliminary data.</text>
</comment>
<name>A0A6L9EA21_9FLAO</name>
<evidence type="ECO:0000313" key="3">
    <source>
        <dbReference type="Proteomes" id="UP000475249"/>
    </source>
</evidence>
<dbReference type="Proteomes" id="UP000475249">
    <property type="component" value="Unassembled WGS sequence"/>
</dbReference>
<proteinExistence type="predicted"/>
<sequence>MKNTYFNTLYLLALILLGLLFFLSISRDAAAEGTYSDIGYTISPWGVVIGGLLIIMLLMYFQVRKKFRNRFPKS</sequence>
<gene>
    <name evidence="2" type="ORF">GTQ38_06465</name>
</gene>
<evidence type="ECO:0000256" key="1">
    <source>
        <dbReference type="SAM" id="Phobius"/>
    </source>
</evidence>
<reference evidence="2 3" key="1">
    <citation type="submission" date="2020-01" db="EMBL/GenBank/DDBJ databases">
        <title>Bacteria diversity of Porities sp.</title>
        <authorList>
            <person name="Wang G."/>
        </authorList>
    </citation>
    <scope>NUCLEOTIDE SEQUENCE [LARGE SCALE GENOMIC DNA]</scope>
    <source>
        <strain evidence="2 3">R33</strain>
    </source>
</reference>
<evidence type="ECO:0000313" key="2">
    <source>
        <dbReference type="EMBL" id="NAS11637.1"/>
    </source>
</evidence>